<proteinExistence type="inferred from homology"/>
<dbReference type="Pfam" id="PF16679">
    <property type="entry name" value="CDT1_C"/>
    <property type="match status" value="1"/>
</dbReference>
<dbReference type="Proteomes" id="UP000078113">
    <property type="component" value="Unassembled WGS sequence"/>
</dbReference>
<reference evidence="5" key="1">
    <citation type="submission" date="2016-04" db="EMBL/GenBank/DDBJ databases">
        <authorList>
            <person name="Nguyen H.D."/>
            <person name="Samba Siva P."/>
            <person name="Cullis J."/>
            <person name="Levesque C.A."/>
            <person name="Hambleton S."/>
        </authorList>
    </citation>
    <scope>NUCLEOTIDE SEQUENCE</scope>
    <source>
        <strain evidence="5">DAOMC 236422</strain>
    </source>
</reference>
<evidence type="ECO:0000256" key="1">
    <source>
        <dbReference type="ARBA" id="ARBA00008356"/>
    </source>
</evidence>
<reference evidence="5" key="2">
    <citation type="journal article" date="2019" name="IMA Fungus">
        <title>Genome sequencing and comparison of five Tilletia species to identify candidate genes for the detection of regulated species infecting wheat.</title>
        <authorList>
            <person name="Nguyen H.D.T."/>
            <person name="Sultana T."/>
            <person name="Kesanakurti P."/>
            <person name="Hambleton S."/>
        </authorList>
    </citation>
    <scope>NUCLEOTIDE SEQUENCE</scope>
    <source>
        <strain evidence="5">DAOMC 236422</strain>
    </source>
</reference>
<dbReference type="Gene3D" id="1.10.10.1420">
    <property type="entry name" value="DNA replication factor Cdt1, C-terminal WH domain"/>
    <property type="match status" value="1"/>
</dbReference>
<dbReference type="InterPro" id="IPR038090">
    <property type="entry name" value="Cdt1_C_WH_dom_sf"/>
</dbReference>
<feature type="region of interest" description="Disordered" evidence="3">
    <location>
        <begin position="237"/>
        <end position="289"/>
    </location>
</feature>
<gene>
    <name evidence="5" type="ORF">A4X09_0g6649</name>
</gene>
<keyword evidence="2" id="KW-0131">Cell cycle</keyword>
<feature type="region of interest" description="Disordered" evidence="3">
    <location>
        <begin position="51"/>
        <end position="187"/>
    </location>
</feature>
<dbReference type="EMBL" id="LWDG02000452">
    <property type="protein sequence ID" value="KAE8265422.1"/>
    <property type="molecule type" value="Genomic_DNA"/>
</dbReference>
<evidence type="ECO:0000313" key="6">
    <source>
        <dbReference type="Proteomes" id="UP000078113"/>
    </source>
</evidence>
<feature type="compositionally biased region" description="Polar residues" evidence="3">
    <location>
        <begin position="249"/>
        <end position="260"/>
    </location>
</feature>
<sequence length="460" mass="47681">MSTVTQPSTSTPDPSPAAGKEQQQITLTGIIAGVPPGIGATKTLTIQSSKILEHARPITPEPSPTPHKKRRLSSNATAALVGVDPGINSDELLGTPPRSSPRTGAARSKVTKKPTEKRSGSSPSTPSSSSTGRVTISIKGTYSSPGSRSSPIFPGSSPRSSPSTGSSSSSSSTALGSTATRALSLRERIEAKEQARLKELEGLTRRHSTLFARAAGRSTTEPVPPAVRLGLADPDEAALLGPPKLPASSLGSTSSPYNAGSRSTTKSTKRTLSSSPRMKTSSNRAGSATRRQTAVLMDVLKRKSLISRLPEIADSLYMLFTQAAVAQGMAPTPRSSSSKSTTTSGEVAESSSSIPAMTATPRVPVLPLSEVLTSLTRSSRTILSRVELREALDLLIEFVPGFLEIRKVGQGGAEWATLVFGRGGAGAGVATGVEGASSETASVSQPLGLKEVRERLRLLV</sequence>
<feature type="domain" description="DNA replication factor Cdt1 C-terminal" evidence="4">
    <location>
        <begin position="298"/>
        <end position="409"/>
    </location>
</feature>
<feature type="region of interest" description="Disordered" evidence="3">
    <location>
        <begin position="1"/>
        <end position="22"/>
    </location>
</feature>
<evidence type="ECO:0000256" key="3">
    <source>
        <dbReference type="SAM" id="MobiDB-lite"/>
    </source>
</evidence>
<evidence type="ECO:0000313" key="5">
    <source>
        <dbReference type="EMBL" id="KAE8265422.1"/>
    </source>
</evidence>
<dbReference type="AlphaFoldDB" id="A0A8X7N3A8"/>
<comment type="caution">
    <text evidence="5">The sequence shown here is derived from an EMBL/GenBank/DDBJ whole genome shotgun (WGS) entry which is preliminary data.</text>
</comment>
<name>A0A8X7N3A8_9BASI</name>
<organism evidence="5 6">
    <name type="scientific">Tilletia walkeri</name>
    <dbReference type="NCBI Taxonomy" id="117179"/>
    <lineage>
        <taxon>Eukaryota</taxon>
        <taxon>Fungi</taxon>
        <taxon>Dikarya</taxon>
        <taxon>Basidiomycota</taxon>
        <taxon>Ustilaginomycotina</taxon>
        <taxon>Exobasidiomycetes</taxon>
        <taxon>Tilletiales</taxon>
        <taxon>Tilletiaceae</taxon>
        <taxon>Tilletia</taxon>
    </lineage>
</organism>
<feature type="compositionally biased region" description="Low complexity" evidence="3">
    <location>
        <begin position="140"/>
        <end position="183"/>
    </location>
</feature>
<protein>
    <recommendedName>
        <fullName evidence="4">DNA replication factor Cdt1 C-terminal domain-containing protein</fullName>
    </recommendedName>
</protein>
<feature type="region of interest" description="Disordered" evidence="3">
    <location>
        <begin position="329"/>
        <end position="358"/>
    </location>
</feature>
<feature type="compositionally biased region" description="Low complexity" evidence="3">
    <location>
        <begin position="335"/>
        <end position="344"/>
    </location>
</feature>
<keyword evidence="6" id="KW-1185">Reference proteome</keyword>
<dbReference type="InterPro" id="IPR032054">
    <property type="entry name" value="Cdt1_C"/>
</dbReference>
<evidence type="ECO:0000256" key="2">
    <source>
        <dbReference type="ARBA" id="ARBA00023306"/>
    </source>
</evidence>
<accession>A0A8X7N3A8</accession>
<feature type="compositionally biased region" description="Low complexity" evidence="3">
    <location>
        <begin position="120"/>
        <end position="132"/>
    </location>
</feature>
<feature type="compositionally biased region" description="Low complexity" evidence="3">
    <location>
        <begin position="261"/>
        <end position="275"/>
    </location>
</feature>
<feature type="compositionally biased region" description="Polar residues" evidence="3">
    <location>
        <begin position="276"/>
        <end position="289"/>
    </location>
</feature>
<feature type="compositionally biased region" description="Low complexity" evidence="3">
    <location>
        <begin position="1"/>
        <end position="12"/>
    </location>
</feature>
<comment type="similarity">
    <text evidence="1">Belongs to the Cdt1 family.</text>
</comment>
<evidence type="ECO:0000259" key="4">
    <source>
        <dbReference type="Pfam" id="PF16679"/>
    </source>
</evidence>